<dbReference type="PRINTS" id="PR00412">
    <property type="entry name" value="EPOXHYDRLASE"/>
</dbReference>
<accession>A0A1E3L979</accession>
<dbReference type="PANTHER" id="PTHR43798">
    <property type="entry name" value="MONOACYLGLYCEROL LIPASE"/>
    <property type="match status" value="1"/>
</dbReference>
<sequence length="265" mass="29413">MSQPTEQQPIKLHFSDNGQGEPIVLLHGFLGSSAYWDEVIPLLSRHYRCIVPDLRGHGHSPVSTDPYTIEDMAADVVTLLDELDLKQVTLLGHSMGGYVTLALVDQYPSYIKSWGLVHSTAYEDTEEAKQKRLNTITQIRTRGMIDFVDGFAEGLFAPHLVYKLPDSILKVKEIGYITSPEGGCGAAAAMRERPERLSIIQNANVPVLLVAGEYDPIAPPDRMFVADSTRITTAVIPDIAHMSMMEAPEQLVNIIHDFMQNQLKD</sequence>
<evidence type="ECO:0000313" key="3">
    <source>
        <dbReference type="Proteomes" id="UP000094578"/>
    </source>
</evidence>
<keyword evidence="3" id="KW-1185">Reference proteome</keyword>
<evidence type="ECO:0000313" key="2">
    <source>
        <dbReference type="EMBL" id="ODP30382.1"/>
    </source>
</evidence>
<evidence type="ECO:0000259" key="1">
    <source>
        <dbReference type="Pfam" id="PF00561"/>
    </source>
</evidence>
<gene>
    <name evidence="2" type="ORF">PTI45_00103</name>
</gene>
<dbReference type="Proteomes" id="UP000094578">
    <property type="component" value="Unassembled WGS sequence"/>
</dbReference>
<dbReference type="InterPro" id="IPR000639">
    <property type="entry name" value="Epox_hydrolase-like"/>
</dbReference>
<dbReference type="STRING" id="1886670.PTI45_00103"/>
<dbReference type="InterPro" id="IPR029058">
    <property type="entry name" value="AB_hydrolase_fold"/>
</dbReference>
<dbReference type="InterPro" id="IPR050266">
    <property type="entry name" value="AB_hydrolase_sf"/>
</dbReference>
<dbReference type="PRINTS" id="PR00111">
    <property type="entry name" value="ABHYDROLASE"/>
</dbReference>
<dbReference type="GO" id="GO:0016740">
    <property type="term" value="F:transferase activity"/>
    <property type="evidence" value="ECO:0007669"/>
    <property type="project" value="UniProtKB-KW"/>
</dbReference>
<dbReference type="AlphaFoldDB" id="A0A1E3L979"/>
<dbReference type="EMBL" id="MDER01000002">
    <property type="protein sequence ID" value="ODP30382.1"/>
    <property type="molecule type" value="Genomic_DNA"/>
</dbReference>
<organism evidence="2 3">
    <name type="scientific">Paenibacillus nuruki</name>
    <dbReference type="NCBI Taxonomy" id="1886670"/>
    <lineage>
        <taxon>Bacteria</taxon>
        <taxon>Bacillati</taxon>
        <taxon>Bacillota</taxon>
        <taxon>Bacilli</taxon>
        <taxon>Bacillales</taxon>
        <taxon>Paenibacillaceae</taxon>
        <taxon>Paenibacillus</taxon>
    </lineage>
</organism>
<dbReference type="SUPFAM" id="SSF53474">
    <property type="entry name" value="alpha/beta-Hydrolases"/>
    <property type="match status" value="1"/>
</dbReference>
<protein>
    <submittedName>
        <fullName evidence="2">Dihydrolipoyllysine-residue acetyltransferase component of acetoin cleaving system</fullName>
    </submittedName>
</protein>
<dbReference type="Gene3D" id="3.40.50.1820">
    <property type="entry name" value="alpha/beta hydrolase"/>
    <property type="match status" value="1"/>
</dbReference>
<dbReference type="InterPro" id="IPR000073">
    <property type="entry name" value="AB_hydrolase_1"/>
</dbReference>
<name>A0A1E3L979_9BACL</name>
<comment type="caution">
    <text evidence="2">The sequence shown here is derived from an EMBL/GenBank/DDBJ whole genome shotgun (WGS) entry which is preliminary data.</text>
</comment>
<dbReference type="Pfam" id="PF00561">
    <property type="entry name" value="Abhydrolase_1"/>
    <property type="match status" value="1"/>
</dbReference>
<reference evidence="2 3" key="1">
    <citation type="submission" date="2016-08" db="EMBL/GenBank/DDBJ databases">
        <title>Genome sequencing of Paenibacillus sp. TI45-13ar, isolated from Korean traditional nuruk.</title>
        <authorList>
            <person name="Kim S.-J."/>
        </authorList>
    </citation>
    <scope>NUCLEOTIDE SEQUENCE [LARGE SCALE GENOMIC DNA]</scope>
    <source>
        <strain evidence="2 3">TI45-13ar</strain>
    </source>
</reference>
<feature type="domain" description="AB hydrolase-1" evidence="1">
    <location>
        <begin position="22"/>
        <end position="248"/>
    </location>
</feature>
<dbReference type="RefSeq" id="WP_069325596.1">
    <property type="nucleotide sequence ID" value="NZ_MDER01000002.1"/>
</dbReference>
<keyword evidence="2" id="KW-0808">Transferase</keyword>
<proteinExistence type="predicted"/>